<evidence type="ECO:0000313" key="7">
    <source>
        <dbReference type="Proteomes" id="UP000244081"/>
    </source>
</evidence>
<dbReference type="RefSeq" id="WP_107988838.1">
    <property type="nucleotide sequence ID" value="NZ_QAYG01000001.1"/>
</dbReference>
<protein>
    <submittedName>
        <fullName evidence="6">Thioredoxin</fullName>
    </submittedName>
</protein>
<dbReference type="NCBIfam" id="NF008229">
    <property type="entry name" value="PRK10996.1"/>
    <property type="match status" value="1"/>
</dbReference>
<evidence type="ECO:0000313" key="6">
    <source>
        <dbReference type="EMBL" id="PTW63405.1"/>
    </source>
</evidence>
<dbReference type="GO" id="GO:0015035">
    <property type="term" value="F:protein-disulfide reductase activity"/>
    <property type="evidence" value="ECO:0007669"/>
    <property type="project" value="TreeGrafter"/>
</dbReference>
<dbReference type="Gene3D" id="3.40.30.10">
    <property type="entry name" value="Glutaredoxin"/>
    <property type="match status" value="1"/>
</dbReference>
<dbReference type="GO" id="GO:0005829">
    <property type="term" value="C:cytosol"/>
    <property type="evidence" value="ECO:0007669"/>
    <property type="project" value="TreeGrafter"/>
</dbReference>
<gene>
    <name evidence="6" type="ORF">C8N35_1011458</name>
</gene>
<reference evidence="6 7" key="1">
    <citation type="submission" date="2018-04" db="EMBL/GenBank/DDBJ databases">
        <title>Genomic Encyclopedia of Archaeal and Bacterial Type Strains, Phase II (KMG-II): from individual species to whole genera.</title>
        <authorList>
            <person name="Goeker M."/>
        </authorList>
    </citation>
    <scope>NUCLEOTIDE SEQUENCE [LARGE SCALE GENOMIC DNA]</scope>
    <source>
        <strain evidence="6 7">DSM 23382</strain>
    </source>
</reference>
<dbReference type="PANTHER" id="PTHR45663:SF11">
    <property type="entry name" value="GEO12009P1"/>
    <property type="match status" value="1"/>
</dbReference>
<dbReference type="InterPro" id="IPR049299">
    <property type="entry name" value="Thio2_N"/>
</dbReference>
<keyword evidence="4" id="KW-0676">Redox-active center</keyword>
<dbReference type="GO" id="GO:0045454">
    <property type="term" value="P:cell redox homeostasis"/>
    <property type="evidence" value="ECO:0007669"/>
    <property type="project" value="TreeGrafter"/>
</dbReference>
<organism evidence="6 7">
    <name type="scientific">Breoghania corrubedonensis</name>
    <dbReference type="NCBI Taxonomy" id="665038"/>
    <lineage>
        <taxon>Bacteria</taxon>
        <taxon>Pseudomonadati</taxon>
        <taxon>Pseudomonadota</taxon>
        <taxon>Alphaproteobacteria</taxon>
        <taxon>Hyphomicrobiales</taxon>
        <taxon>Stappiaceae</taxon>
        <taxon>Breoghania</taxon>
    </lineage>
</organism>
<dbReference type="OrthoDB" id="9790390at2"/>
<comment type="caution">
    <text evidence="6">The sequence shown here is derived from an EMBL/GenBank/DDBJ whole genome shotgun (WGS) entry which is preliminary data.</text>
</comment>
<dbReference type="PROSITE" id="PS00194">
    <property type="entry name" value="THIOREDOXIN_1"/>
    <property type="match status" value="1"/>
</dbReference>
<proteinExistence type="predicted"/>
<dbReference type="PANTHER" id="PTHR45663">
    <property type="entry name" value="GEO12009P1"/>
    <property type="match status" value="1"/>
</dbReference>
<keyword evidence="3" id="KW-1015">Disulfide bond</keyword>
<keyword evidence="2" id="KW-0249">Electron transport</keyword>
<dbReference type="PRINTS" id="PR00421">
    <property type="entry name" value="THIOREDOXIN"/>
</dbReference>
<dbReference type="InterPro" id="IPR013766">
    <property type="entry name" value="Thioredoxin_domain"/>
</dbReference>
<dbReference type="Pfam" id="PF21352">
    <property type="entry name" value="Zn_ribbon_Thio2"/>
    <property type="match status" value="1"/>
</dbReference>
<evidence type="ECO:0000256" key="3">
    <source>
        <dbReference type="ARBA" id="ARBA00023157"/>
    </source>
</evidence>
<dbReference type="Pfam" id="PF00085">
    <property type="entry name" value="Thioredoxin"/>
    <property type="match status" value="1"/>
</dbReference>
<evidence type="ECO:0000256" key="4">
    <source>
        <dbReference type="ARBA" id="ARBA00023284"/>
    </source>
</evidence>
<feature type="domain" description="Thioredoxin" evidence="5">
    <location>
        <begin position="23"/>
        <end position="145"/>
    </location>
</feature>
<accession>A0A2T5VI21</accession>
<dbReference type="PROSITE" id="PS51352">
    <property type="entry name" value="THIOREDOXIN_2"/>
    <property type="match status" value="1"/>
</dbReference>
<dbReference type="SUPFAM" id="SSF52833">
    <property type="entry name" value="Thioredoxin-like"/>
    <property type="match status" value="1"/>
</dbReference>
<dbReference type="EMBL" id="QAYG01000001">
    <property type="protein sequence ID" value="PTW63405.1"/>
    <property type="molecule type" value="Genomic_DNA"/>
</dbReference>
<dbReference type="Proteomes" id="UP000244081">
    <property type="component" value="Unassembled WGS sequence"/>
</dbReference>
<sequence>MEDAVKLVCAECGQTNRIPLARLAAGPKCGTCGARLASGKVLELDARAHDKATRTDELPLVVDYWAPWCGPCRMMAPEFAKAAQAVGPQVRFAKINTEDFPAVSQRLGIRGIPLLILWHRGREVARLTGARPASDIAAFVRESVS</sequence>
<dbReference type="InterPro" id="IPR017937">
    <property type="entry name" value="Thioredoxin_CS"/>
</dbReference>
<dbReference type="AlphaFoldDB" id="A0A2T5VI21"/>
<keyword evidence="7" id="KW-1185">Reference proteome</keyword>
<evidence type="ECO:0000256" key="1">
    <source>
        <dbReference type="ARBA" id="ARBA00022448"/>
    </source>
</evidence>
<name>A0A2T5VI21_9HYPH</name>
<keyword evidence="1" id="KW-0813">Transport</keyword>
<evidence type="ECO:0000259" key="5">
    <source>
        <dbReference type="PROSITE" id="PS51352"/>
    </source>
</evidence>
<dbReference type="InterPro" id="IPR036249">
    <property type="entry name" value="Thioredoxin-like_sf"/>
</dbReference>
<evidence type="ECO:0000256" key="2">
    <source>
        <dbReference type="ARBA" id="ARBA00022982"/>
    </source>
</evidence>
<dbReference type="CDD" id="cd02947">
    <property type="entry name" value="TRX_family"/>
    <property type="match status" value="1"/>
</dbReference>
<dbReference type="Gene3D" id="2.30.30.380">
    <property type="entry name" value="Zn-finger domain of Sec23/24"/>
    <property type="match status" value="1"/>
</dbReference>